<dbReference type="RefSeq" id="WP_082907768.1">
    <property type="nucleotide sequence ID" value="NZ_LSEF01000025.1"/>
</dbReference>
<evidence type="ECO:0000313" key="5">
    <source>
        <dbReference type="Proteomes" id="UP000077173"/>
    </source>
</evidence>
<accession>A0A176ZFN3</accession>
<sequence length="960" mass="103770">MDSRDQSSSVAVATQPAACGVFAFGPFRLDPARRRIERDGRPVQLSARAFDILLVLIRHAGAVISKSDLMARAWPGASVDEGSLRVHVAALRKALGDGNAGAKYLSTVSGQGYCFIGSVARLERAQPTPVSSTHADHLPALPRQVVGREQTIQEIAEKLTIQRFVTIVGPGGIGKTTVAVSVGHALIDEFAGQVYFLSLGEIGDAALVPDITASALGLPVRSNDPTESLAAFLRNRRMLLILDCCEHVIETTAALAERLYKEAPELHILATSRELLRVEGEHVDRLPPLAGPPEDADLRAASALTYPAVELFVKRAITGGDNFELTDANASDVGNLCRRLDGIPLAIELTAGHVCAYGIKTTVELLDKQFNLLWEGRRTALPRHRTLRATIEWSYNLLSESERVILNRLSIFVGSFTLEAARSVAGSGAADDDTITTTLASLVAKSMVAFNAGPQSSRYRLPDTTRAYAQENLAASADAGMMARRHASYFLGLLEATGDERDEDLSAIADQSGNIRSALTWCFSDQGDRRTGVALAAASIPLFFKLSLLTECQLWLTRSIKALDETDGSVRHDLALHGALGSARMLTGQIDELGVNCLNRAIALAEKIGDVPGQIGLIGRLHLLQLYIGNFDDALSTARRGEAIALTSGDSVSVARMRVLLSISCQYLGDISAARSHIEAALLHLNLEHDDYSGMALEFPQCAQTTLARILWLQGHPDQATETARRTISDVIALNDPMTLCRALPWAFGVFLWNGDLGDCEVHLDRLIAEARRLDLTILQTIGEAMKGIALLGRSETGIGLAMLKSSVEKLQSRHFSAAAGLCAPLAEALAVADHGDEALDIIDEAIARAGHRNFMVDMPDMLRAKAEVLMRKDNRNFLQAEQCLRQSLQLARRQGALGYELRTAISLARLWLRQGRRAEAHDMLAPIYGRFTEGFQTRALKAARELLAKSNSSGSFAAG</sequence>
<keyword evidence="1 2" id="KW-0238">DNA-binding</keyword>
<dbReference type="Pfam" id="PF00486">
    <property type="entry name" value="Trans_reg_C"/>
    <property type="match status" value="1"/>
</dbReference>
<dbReference type="SMART" id="SM00862">
    <property type="entry name" value="Trans_reg_C"/>
    <property type="match status" value="1"/>
</dbReference>
<evidence type="ECO:0000259" key="3">
    <source>
        <dbReference type="PROSITE" id="PS51755"/>
    </source>
</evidence>
<dbReference type="GO" id="GO:0003677">
    <property type="term" value="F:DNA binding"/>
    <property type="evidence" value="ECO:0007669"/>
    <property type="project" value="UniProtKB-UniRule"/>
</dbReference>
<dbReference type="GO" id="GO:0000160">
    <property type="term" value="P:phosphorelay signal transduction system"/>
    <property type="evidence" value="ECO:0007669"/>
    <property type="project" value="InterPro"/>
</dbReference>
<dbReference type="Pfam" id="PF00931">
    <property type="entry name" value="NB-ARC"/>
    <property type="match status" value="1"/>
</dbReference>
<name>A0A176ZFN3_9BRAD</name>
<keyword evidence="5" id="KW-1185">Reference proteome</keyword>
<dbReference type="InterPro" id="IPR058852">
    <property type="entry name" value="HTH_77"/>
</dbReference>
<feature type="DNA-binding region" description="OmpR/PhoB-type" evidence="2">
    <location>
        <begin position="19"/>
        <end position="117"/>
    </location>
</feature>
<dbReference type="PANTHER" id="PTHR47691">
    <property type="entry name" value="REGULATOR-RELATED"/>
    <property type="match status" value="1"/>
</dbReference>
<dbReference type="SUPFAM" id="SSF52540">
    <property type="entry name" value="P-loop containing nucleoside triphosphate hydrolases"/>
    <property type="match status" value="1"/>
</dbReference>
<protein>
    <submittedName>
        <fullName evidence="4">Transcriptional regulator</fullName>
    </submittedName>
</protein>
<dbReference type="AlphaFoldDB" id="A0A176ZFN3"/>
<comment type="caution">
    <text evidence="4">The sequence shown here is derived from an EMBL/GenBank/DDBJ whole genome shotgun (WGS) entry which is preliminary data.</text>
</comment>
<proteinExistence type="predicted"/>
<dbReference type="GO" id="GO:0042802">
    <property type="term" value="F:identical protein binding"/>
    <property type="evidence" value="ECO:0007669"/>
    <property type="project" value="InterPro"/>
</dbReference>
<dbReference type="InterPro" id="IPR002182">
    <property type="entry name" value="NB-ARC"/>
</dbReference>
<reference evidence="4 5" key="1">
    <citation type="submission" date="2016-02" db="EMBL/GenBank/DDBJ databases">
        <title>Draft genome sequence of the strain BR 10247T Bradyrhizobium neotropicale isolated from nodules of Centrolobium paraense.</title>
        <authorList>
            <person name="Simoes-Araujo J.L."/>
            <person name="Barauna A.C."/>
            <person name="Silva K."/>
            <person name="Zilli J.E."/>
        </authorList>
    </citation>
    <scope>NUCLEOTIDE SEQUENCE [LARGE SCALE GENOMIC DNA]</scope>
    <source>
        <strain evidence="4 5">BR 10247</strain>
    </source>
</reference>
<evidence type="ECO:0000313" key="4">
    <source>
        <dbReference type="EMBL" id="OAF19388.1"/>
    </source>
</evidence>
<dbReference type="InterPro" id="IPR001867">
    <property type="entry name" value="OmpR/PhoB-type_DNA-bd"/>
</dbReference>
<gene>
    <name evidence="4" type="ORF">AXW67_37050</name>
</gene>
<dbReference type="PANTHER" id="PTHR47691:SF3">
    <property type="entry name" value="HTH-TYPE TRANSCRIPTIONAL REGULATOR RV0890C-RELATED"/>
    <property type="match status" value="1"/>
</dbReference>
<dbReference type="SUPFAM" id="SSF48452">
    <property type="entry name" value="TPR-like"/>
    <property type="match status" value="1"/>
</dbReference>
<dbReference type="InterPro" id="IPR016032">
    <property type="entry name" value="Sig_transdc_resp-reg_C-effctor"/>
</dbReference>
<dbReference type="Gene3D" id="3.40.50.300">
    <property type="entry name" value="P-loop containing nucleotide triphosphate hydrolases"/>
    <property type="match status" value="1"/>
</dbReference>
<dbReference type="PRINTS" id="PR00364">
    <property type="entry name" value="DISEASERSIST"/>
</dbReference>
<dbReference type="InterPro" id="IPR011990">
    <property type="entry name" value="TPR-like_helical_dom_sf"/>
</dbReference>
<dbReference type="Proteomes" id="UP000077173">
    <property type="component" value="Unassembled WGS sequence"/>
</dbReference>
<evidence type="ECO:0000256" key="1">
    <source>
        <dbReference type="ARBA" id="ARBA00023125"/>
    </source>
</evidence>
<dbReference type="SUPFAM" id="SSF46894">
    <property type="entry name" value="C-terminal effector domain of the bipartite response regulators"/>
    <property type="match status" value="1"/>
</dbReference>
<dbReference type="InterPro" id="IPR027417">
    <property type="entry name" value="P-loop_NTPase"/>
</dbReference>
<dbReference type="GO" id="GO:0043531">
    <property type="term" value="F:ADP binding"/>
    <property type="evidence" value="ECO:0007669"/>
    <property type="project" value="InterPro"/>
</dbReference>
<dbReference type="Pfam" id="PF07721">
    <property type="entry name" value="TPR_4"/>
    <property type="match status" value="2"/>
</dbReference>
<evidence type="ECO:0000256" key="2">
    <source>
        <dbReference type="PROSITE-ProRule" id="PRU01091"/>
    </source>
</evidence>
<organism evidence="4 5">
    <name type="scientific">Bradyrhizobium neotropicale</name>
    <dbReference type="NCBI Taxonomy" id="1497615"/>
    <lineage>
        <taxon>Bacteria</taxon>
        <taxon>Pseudomonadati</taxon>
        <taxon>Pseudomonadota</taxon>
        <taxon>Alphaproteobacteria</taxon>
        <taxon>Hyphomicrobiales</taxon>
        <taxon>Nitrobacteraceae</taxon>
        <taxon>Bradyrhizobium</taxon>
    </lineage>
</organism>
<dbReference type="CDD" id="cd00383">
    <property type="entry name" value="trans_reg_C"/>
    <property type="match status" value="1"/>
</dbReference>
<dbReference type="EMBL" id="LSEF01000025">
    <property type="protein sequence ID" value="OAF19388.1"/>
    <property type="molecule type" value="Genomic_DNA"/>
</dbReference>
<dbReference type="PROSITE" id="PS51755">
    <property type="entry name" value="OMPR_PHOB"/>
    <property type="match status" value="1"/>
</dbReference>
<dbReference type="Gene3D" id="1.10.10.10">
    <property type="entry name" value="Winged helix-like DNA-binding domain superfamily/Winged helix DNA-binding domain"/>
    <property type="match status" value="1"/>
</dbReference>
<dbReference type="Pfam" id="PF25872">
    <property type="entry name" value="HTH_77"/>
    <property type="match status" value="1"/>
</dbReference>
<dbReference type="Gene3D" id="1.25.40.10">
    <property type="entry name" value="Tetratricopeptide repeat domain"/>
    <property type="match status" value="2"/>
</dbReference>
<dbReference type="GO" id="GO:0006355">
    <property type="term" value="P:regulation of DNA-templated transcription"/>
    <property type="evidence" value="ECO:0007669"/>
    <property type="project" value="InterPro"/>
</dbReference>
<feature type="domain" description="OmpR/PhoB-type" evidence="3">
    <location>
        <begin position="19"/>
        <end position="117"/>
    </location>
</feature>
<dbReference type="InterPro" id="IPR036388">
    <property type="entry name" value="WH-like_DNA-bd_sf"/>
</dbReference>
<dbReference type="InterPro" id="IPR011717">
    <property type="entry name" value="TPR-4"/>
</dbReference>